<feature type="compositionally biased region" description="Low complexity" evidence="1">
    <location>
        <begin position="379"/>
        <end position="396"/>
    </location>
</feature>
<protein>
    <submittedName>
        <fullName evidence="2">Uncharacterized protein</fullName>
    </submittedName>
</protein>
<feature type="region of interest" description="Disordered" evidence="1">
    <location>
        <begin position="605"/>
        <end position="624"/>
    </location>
</feature>
<evidence type="ECO:0000256" key="1">
    <source>
        <dbReference type="SAM" id="MobiDB-lite"/>
    </source>
</evidence>
<feature type="compositionally biased region" description="Low complexity" evidence="1">
    <location>
        <begin position="571"/>
        <end position="580"/>
    </location>
</feature>
<dbReference type="OrthoDB" id="9884296at2759"/>
<feature type="compositionally biased region" description="Basic and acidic residues" evidence="1">
    <location>
        <begin position="913"/>
        <end position="926"/>
    </location>
</feature>
<gene>
    <name evidence="2" type="ORF">RDWZM_003400</name>
</gene>
<feature type="region of interest" description="Disordered" evidence="1">
    <location>
        <begin position="796"/>
        <end position="867"/>
    </location>
</feature>
<feature type="region of interest" description="Disordered" evidence="1">
    <location>
        <begin position="891"/>
        <end position="926"/>
    </location>
</feature>
<evidence type="ECO:0000313" key="3">
    <source>
        <dbReference type="Proteomes" id="UP001142055"/>
    </source>
</evidence>
<evidence type="ECO:0000313" key="2">
    <source>
        <dbReference type="EMBL" id="KAJ6224855.1"/>
    </source>
</evidence>
<proteinExistence type="predicted"/>
<feature type="region of interest" description="Disordered" evidence="1">
    <location>
        <begin position="486"/>
        <end position="515"/>
    </location>
</feature>
<comment type="caution">
    <text evidence="2">The sequence shown here is derived from an EMBL/GenBank/DDBJ whole genome shotgun (WGS) entry which is preliminary data.</text>
</comment>
<feature type="compositionally biased region" description="Basic and acidic residues" evidence="1">
    <location>
        <begin position="21"/>
        <end position="30"/>
    </location>
</feature>
<feature type="region of interest" description="Disordered" evidence="1">
    <location>
        <begin position="1"/>
        <end position="30"/>
    </location>
</feature>
<feature type="region of interest" description="Disordered" evidence="1">
    <location>
        <begin position="760"/>
        <end position="779"/>
    </location>
</feature>
<keyword evidence="3" id="KW-1185">Reference proteome</keyword>
<dbReference type="Proteomes" id="UP001142055">
    <property type="component" value="Chromosome 1"/>
</dbReference>
<dbReference type="EMBL" id="JAPWDV010000001">
    <property type="protein sequence ID" value="KAJ6224855.1"/>
    <property type="molecule type" value="Genomic_DNA"/>
</dbReference>
<dbReference type="AlphaFoldDB" id="A0A9Q0MJG7"/>
<organism evidence="2 3">
    <name type="scientific">Blomia tropicalis</name>
    <name type="common">Mite</name>
    <dbReference type="NCBI Taxonomy" id="40697"/>
    <lineage>
        <taxon>Eukaryota</taxon>
        <taxon>Metazoa</taxon>
        <taxon>Ecdysozoa</taxon>
        <taxon>Arthropoda</taxon>
        <taxon>Chelicerata</taxon>
        <taxon>Arachnida</taxon>
        <taxon>Acari</taxon>
        <taxon>Acariformes</taxon>
        <taxon>Sarcoptiformes</taxon>
        <taxon>Astigmata</taxon>
        <taxon>Glycyphagoidea</taxon>
        <taxon>Echimyopodidae</taxon>
        <taxon>Blomia</taxon>
    </lineage>
</organism>
<feature type="region of interest" description="Disordered" evidence="1">
    <location>
        <begin position="374"/>
        <end position="403"/>
    </location>
</feature>
<reference evidence="2" key="1">
    <citation type="submission" date="2022-12" db="EMBL/GenBank/DDBJ databases">
        <title>Genome assemblies of Blomia tropicalis.</title>
        <authorList>
            <person name="Cui Y."/>
        </authorList>
    </citation>
    <scope>NUCLEOTIDE SEQUENCE</scope>
    <source>
        <tissue evidence="2">Adult mites</tissue>
    </source>
</reference>
<feature type="compositionally biased region" description="Basic residues" evidence="1">
    <location>
        <begin position="605"/>
        <end position="619"/>
    </location>
</feature>
<name>A0A9Q0MJG7_BLOTA</name>
<dbReference type="OMA" id="CRPKSYT"/>
<sequence length="926" mass="103432">MDEPELAVEPHSTQPVRNRTHPTDTDNKTSHELVISSNDDFHWCAEMDYQFGRDNSYRSSHSPKEDLFNNSTSEISFTSNSESSVSGRYKNYDIQIAQIDIENFKSEDIEGIGHNNYTHHPMGDSTDTLRTVGTLRSFSISNEPSKHLQPPNDDCEAISIDSLDMSIDNELNAKLLQKCSKRDKTRYKIAMIDTSTHSQLQSSIISNNSDFDGTSITNNNNNYSNKWTNNGTNLQNELNELLVAQAGSGYRSNNPFTAPPGGSSSSNHIEMIQSPGSLVQMFMQNRISSNESSTFDTMSPNGNYLNDSYSAKCDINTGSNDFVRQHSRTIGEPMTNYAIDETEDNSLNTIDSNELPLHVLDLSKKLRSMNLGKQTRYGSTSMSSNTSYTSTTTSSSAATFDKRRVNITNSTNPFIQMTNSKKTRTTSTQFPEKFQDKEVQASFDEDYKESPVLVYYPNYSLPDLSFLQDIIKPNNSNQPVYLSPVKHEPPKMTADSSTNVPVLRRSGNVSQPKCRPKSYTDYEMLSCHDFSEIKDWDSLNLLLPDDFKEFVEKNNLLAHQIATPNGNIPVSDQQQHTSASAHHHRSYPIKTTITTNSRALHSVKLRSHQTRHHHHHQPSNKRYSLQEASNNYQYDMNNYQHYPHYNNHANEYMVEMANSCMTRSQTMPNCQATAAATVFNQHFPAMGHHYPTGNNYYHNSHNCCHPCCHSNCCNSPSIHSSQSSPQKPNPNIDWDLLSSSSFKKLLTFLSKLDEASLDHSEASTIGGGGGGTGQNTSKMVPENYIDQKNVNINSNTKNLKHNRPTESMAAVAANNKSSTAKERPGMRPTSVSRVDSKPKVLTSKPVSTSKTNSHSKATSPMTTNNNVTSRRVTNVGEKTKIILKRPTTLKSGVSGIPVPKRTSSNSLIPKSAAAKDRNKSDVNKRI</sequence>
<accession>A0A9Q0MJG7</accession>
<feature type="compositionally biased region" description="Polar residues" evidence="1">
    <location>
        <begin position="844"/>
        <end position="861"/>
    </location>
</feature>
<feature type="region of interest" description="Disordered" evidence="1">
    <location>
        <begin position="570"/>
        <end position="589"/>
    </location>
</feature>